<dbReference type="Proteomes" id="UP000887013">
    <property type="component" value="Unassembled WGS sequence"/>
</dbReference>
<dbReference type="AlphaFoldDB" id="A0A8X6QS63"/>
<evidence type="ECO:0000313" key="2">
    <source>
        <dbReference type="Proteomes" id="UP000887013"/>
    </source>
</evidence>
<proteinExistence type="predicted"/>
<protein>
    <submittedName>
        <fullName evidence="1">Uncharacterized protein</fullName>
    </submittedName>
</protein>
<organism evidence="1 2">
    <name type="scientific">Nephila pilipes</name>
    <name type="common">Giant wood spider</name>
    <name type="synonym">Nephila maculata</name>
    <dbReference type="NCBI Taxonomy" id="299642"/>
    <lineage>
        <taxon>Eukaryota</taxon>
        <taxon>Metazoa</taxon>
        <taxon>Ecdysozoa</taxon>
        <taxon>Arthropoda</taxon>
        <taxon>Chelicerata</taxon>
        <taxon>Arachnida</taxon>
        <taxon>Araneae</taxon>
        <taxon>Araneomorphae</taxon>
        <taxon>Entelegynae</taxon>
        <taxon>Araneoidea</taxon>
        <taxon>Nephilidae</taxon>
        <taxon>Nephila</taxon>
    </lineage>
</organism>
<accession>A0A8X6QS63</accession>
<sequence>MLSLFRNVASEGKVCCNLGWNDVHKGFPPSFIMMELVPVYNSVKCNILWLNLAALIHKEFKSTTYGVGCYSQGTQAKQLLYSTRHRCTAAGRPAATQKRTRPSYAYTYRSRVRCV</sequence>
<comment type="caution">
    <text evidence="1">The sequence shown here is derived from an EMBL/GenBank/DDBJ whole genome shotgun (WGS) entry which is preliminary data.</text>
</comment>
<gene>
    <name evidence="1" type="ORF">NPIL_506971</name>
</gene>
<keyword evidence="2" id="KW-1185">Reference proteome</keyword>
<reference evidence="1" key="1">
    <citation type="submission" date="2020-08" db="EMBL/GenBank/DDBJ databases">
        <title>Multicomponent nature underlies the extraordinary mechanical properties of spider dragline silk.</title>
        <authorList>
            <person name="Kono N."/>
            <person name="Nakamura H."/>
            <person name="Mori M."/>
            <person name="Yoshida Y."/>
            <person name="Ohtoshi R."/>
            <person name="Malay A.D."/>
            <person name="Moran D.A.P."/>
            <person name="Tomita M."/>
            <person name="Numata K."/>
            <person name="Arakawa K."/>
        </authorList>
    </citation>
    <scope>NUCLEOTIDE SEQUENCE</scope>
</reference>
<evidence type="ECO:0000313" key="1">
    <source>
        <dbReference type="EMBL" id="GFU39872.1"/>
    </source>
</evidence>
<dbReference type="EMBL" id="BMAW01084698">
    <property type="protein sequence ID" value="GFU39872.1"/>
    <property type="molecule type" value="Genomic_DNA"/>
</dbReference>
<name>A0A8X6QS63_NEPPI</name>